<dbReference type="SUPFAM" id="SSF46689">
    <property type="entry name" value="Homeodomain-like"/>
    <property type="match status" value="1"/>
</dbReference>
<name>A0AAD1XKM1_EUPCR</name>
<gene>
    <name evidence="3" type="ORF">ECRASSUSDP1_LOCUS15764</name>
</gene>
<feature type="region of interest" description="Disordered" evidence="1">
    <location>
        <begin position="258"/>
        <end position="298"/>
    </location>
</feature>
<dbReference type="EMBL" id="CAMPGE010015811">
    <property type="protein sequence ID" value="CAI2374412.1"/>
    <property type="molecule type" value="Genomic_DNA"/>
</dbReference>
<dbReference type="Pfam" id="PF15963">
    <property type="entry name" value="Myb_DNA-bind_7"/>
    <property type="match status" value="1"/>
</dbReference>
<dbReference type="Gene3D" id="1.10.10.60">
    <property type="entry name" value="Homeodomain-like"/>
    <property type="match status" value="1"/>
</dbReference>
<dbReference type="CDD" id="cd00167">
    <property type="entry name" value="SANT"/>
    <property type="match status" value="1"/>
</dbReference>
<feature type="region of interest" description="Disordered" evidence="1">
    <location>
        <begin position="1"/>
        <end position="95"/>
    </location>
</feature>
<evidence type="ECO:0000259" key="2">
    <source>
        <dbReference type="SMART" id="SM00717"/>
    </source>
</evidence>
<keyword evidence="4" id="KW-1185">Reference proteome</keyword>
<evidence type="ECO:0000313" key="3">
    <source>
        <dbReference type="EMBL" id="CAI2374412.1"/>
    </source>
</evidence>
<dbReference type="AlphaFoldDB" id="A0AAD1XKM1"/>
<comment type="caution">
    <text evidence="3">The sequence shown here is derived from an EMBL/GenBank/DDBJ whole genome shotgun (WGS) entry which is preliminary data.</text>
</comment>
<accession>A0AAD1XKM1</accession>
<feature type="compositionally biased region" description="Basic and acidic residues" evidence="1">
    <location>
        <begin position="286"/>
        <end position="298"/>
    </location>
</feature>
<dbReference type="SMART" id="SM00717">
    <property type="entry name" value="SANT"/>
    <property type="match status" value="1"/>
</dbReference>
<evidence type="ECO:0000256" key="1">
    <source>
        <dbReference type="SAM" id="MobiDB-lite"/>
    </source>
</evidence>
<sequence>MKTRSHTKRNTNDIDNHTKSANKNNPELEFGSDKEKVIKRKSKIKNEQIDTHKSSVFNGQQTQEDREPDPQSSPQDSEIKKEEKGSSNSIGNTKYFGSHNLQVVPVEQANRVTIKDIINSHKFTGKRKKRTKKAEVASPSHKSDKVDEETKVTSPPKPAMLHKRITLVNGKVQIDQSSLMIEESNFRRAEDDPKNFKVINDDEYTTSNALIYPRKSNTKKWSDEETELFFKFLEEWGTDFTMIESKFKGARNRTQIKNKFKKEETNNPEKVEAALARTYTKKYGKKREEKEKSKAKEE</sequence>
<feature type="region of interest" description="Disordered" evidence="1">
    <location>
        <begin position="123"/>
        <end position="156"/>
    </location>
</feature>
<dbReference type="InterPro" id="IPR009057">
    <property type="entry name" value="Homeodomain-like_sf"/>
</dbReference>
<organism evidence="3 4">
    <name type="scientific">Euplotes crassus</name>
    <dbReference type="NCBI Taxonomy" id="5936"/>
    <lineage>
        <taxon>Eukaryota</taxon>
        <taxon>Sar</taxon>
        <taxon>Alveolata</taxon>
        <taxon>Ciliophora</taxon>
        <taxon>Intramacronucleata</taxon>
        <taxon>Spirotrichea</taxon>
        <taxon>Hypotrichia</taxon>
        <taxon>Euplotida</taxon>
        <taxon>Euplotidae</taxon>
        <taxon>Moneuplotes</taxon>
    </lineage>
</organism>
<feature type="compositionally biased region" description="Basic and acidic residues" evidence="1">
    <location>
        <begin position="44"/>
        <end position="53"/>
    </location>
</feature>
<protein>
    <recommendedName>
        <fullName evidence="2">Myb-like domain-containing protein</fullName>
    </recommendedName>
</protein>
<dbReference type="Proteomes" id="UP001295684">
    <property type="component" value="Unassembled WGS sequence"/>
</dbReference>
<feature type="compositionally biased region" description="Basic and acidic residues" evidence="1">
    <location>
        <begin position="141"/>
        <end position="151"/>
    </location>
</feature>
<reference evidence="3" key="1">
    <citation type="submission" date="2023-07" db="EMBL/GenBank/DDBJ databases">
        <authorList>
            <consortium name="AG Swart"/>
            <person name="Singh M."/>
            <person name="Singh A."/>
            <person name="Seah K."/>
            <person name="Emmerich C."/>
        </authorList>
    </citation>
    <scope>NUCLEOTIDE SEQUENCE</scope>
    <source>
        <strain evidence="3">DP1</strain>
    </source>
</reference>
<dbReference type="GO" id="GO:0070898">
    <property type="term" value="P:RNA polymerase III preinitiation complex assembly"/>
    <property type="evidence" value="ECO:0007669"/>
    <property type="project" value="TreeGrafter"/>
</dbReference>
<dbReference type="InterPro" id="IPR039467">
    <property type="entry name" value="TFIIIB_B''_Myb"/>
</dbReference>
<dbReference type="PANTHER" id="PTHR22929:SF0">
    <property type="entry name" value="TRANSCRIPTION FACTOR TFIIIB COMPONENT B'' HOMOLOG"/>
    <property type="match status" value="1"/>
</dbReference>
<dbReference type="PANTHER" id="PTHR22929">
    <property type="entry name" value="RNA POLYMERASE III TRANSCRIPTION INITIATION FACTOR B"/>
    <property type="match status" value="1"/>
</dbReference>
<dbReference type="GO" id="GO:0000126">
    <property type="term" value="C:transcription factor TFIIIB complex"/>
    <property type="evidence" value="ECO:0007669"/>
    <property type="project" value="TreeGrafter"/>
</dbReference>
<feature type="domain" description="Myb-like" evidence="2">
    <location>
        <begin position="217"/>
        <end position="266"/>
    </location>
</feature>
<dbReference type="InterPro" id="IPR001005">
    <property type="entry name" value="SANT/Myb"/>
</dbReference>
<proteinExistence type="predicted"/>
<evidence type="ECO:0000313" key="4">
    <source>
        <dbReference type="Proteomes" id="UP001295684"/>
    </source>
</evidence>
<dbReference type="GO" id="GO:0001156">
    <property type="term" value="F:TFIIIC-class transcription factor complex binding"/>
    <property type="evidence" value="ECO:0007669"/>
    <property type="project" value="TreeGrafter"/>
</dbReference>
<feature type="compositionally biased region" description="Basic and acidic residues" evidence="1">
    <location>
        <begin position="261"/>
        <end position="272"/>
    </location>
</feature>
<feature type="compositionally biased region" description="Basic residues" evidence="1">
    <location>
        <begin position="123"/>
        <end position="132"/>
    </location>
</feature>